<dbReference type="Pfam" id="PF03797">
    <property type="entry name" value="Autotransporter"/>
    <property type="match status" value="1"/>
</dbReference>
<dbReference type="SUPFAM" id="SSF51126">
    <property type="entry name" value="Pectin lyase-like"/>
    <property type="match status" value="1"/>
</dbReference>
<keyword evidence="2" id="KW-0732">Signal</keyword>
<protein>
    <submittedName>
        <fullName evidence="4">Outer membrane protein IcsA autotransporter</fullName>
    </submittedName>
</protein>
<dbReference type="PANTHER" id="PTHR12338:SF5">
    <property type="entry name" value="ANTIGEN 43-RELATED"/>
    <property type="match status" value="1"/>
</dbReference>
<dbReference type="RefSeq" id="WP_111740583.1">
    <property type="nucleotide sequence ID" value="NZ_LR698987.1"/>
</dbReference>
<dbReference type="InterPro" id="IPR006315">
    <property type="entry name" value="OM_autotransptr_brl_dom"/>
</dbReference>
<evidence type="ECO:0000256" key="2">
    <source>
        <dbReference type="SAM" id="SignalP"/>
    </source>
</evidence>
<sequence length="999" mass="106174">MIKKEFYREQRALAVKEKYPIFSISTKHLLSKLLPVSLLMLSAPAFSADCSPDATGYVRIHADSCTVITSDANGYQNATGRYPNPRVWLSGQTIDTTIDGNFSVTFDTAITFDGLRVYGVSVSDVQAGEASRPKLITKDVYFKASVSGDTAGIIGSAAYSGGYIKGENHTYDLSLSTTVLNGGNTPLYGIVAGSSVPSGETDAAYNGIYSTVELENLTLNQNIPTTGVIPPLNTGLRAIQGAYQNSNNGSSGRIVINNKLDMNLAGKRVEGIYISGSAVDGSGKEATSIVELNHSDIVLSGTTLAYDSSAIKIGKSRSVGSGKGTLISKGIMRIDASSPAKSAIKMAVSGSILDASAATAQTVVRANNTVLRVGFEDWGSSVSSDAISASFNNATFRTDSDTASLILVDKNQRQVELDFTGNTVYSATDFNVSGDTENNLLAATNGWLVDVKTGSSVNMNIADGKMKGMTSIEGSGQLNVSLNSGASWELSEKGSDTTTTLTSLSLSDSTLVAHKTASTAPAAYTLVGDVSNQRSTITLSNGTAGDTFTINGNYSGSAALADAGRIALDTELGDDGSLSDRLIINGLADGYTKISINNVGGLGDKALEGIEVVTTQGTTADAFSQEGRVVAGSYDYSLVNKGTNWYLTSQFIDPTVPTDPDPDPGTDPDPEPGESIRVLRPEIGSYLANAAAGNTLFTTRLHDRLGETQYTDALTGEKLVTSMWMRNEGGRNSFRDGSGQLKTTGNRYVVQIGGDLAQWSTDGLNRWHLGAMAGYANAESKTHSRLKGHESKSKIDGYSAGLYGTWYANAQDKSGAYVDSWVLYNWFDNEVKGDDLKADNYKSRGVTASLETGYSFRLGGSENASYWLSPRAQAVWMGVGSDSHRDAYGTRVQDGESNNLLTRLGLKAYASGRADTDSDKQRTFQPFVEVNWLHYMKDVSVKLANDRHYQDGAKNIGEVKLGVEGQLTSKLNVWGNVAQQVGDSGYHDSQAMLGVKYSF</sequence>
<dbReference type="PROSITE" id="PS51208">
    <property type="entry name" value="AUTOTRANSPORTER"/>
    <property type="match status" value="1"/>
</dbReference>
<dbReference type="AlphaFoldDB" id="A0A2X4V020"/>
<evidence type="ECO:0000313" key="4">
    <source>
        <dbReference type="EMBL" id="SQI41458.1"/>
    </source>
</evidence>
<dbReference type="InterPro" id="IPR011050">
    <property type="entry name" value="Pectin_lyase_fold/virulence"/>
</dbReference>
<dbReference type="SMART" id="SM00869">
    <property type="entry name" value="Autotransporter"/>
    <property type="match status" value="1"/>
</dbReference>
<proteinExistence type="predicted"/>
<dbReference type="Gene3D" id="2.40.128.130">
    <property type="entry name" value="Autotransporter beta-domain"/>
    <property type="match status" value="1"/>
</dbReference>
<dbReference type="NCBIfam" id="TIGR01414">
    <property type="entry name" value="autotrans_barl"/>
    <property type="match status" value="1"/>
</dbReference>
<evidence type="ECO:0000259" key="3">
    <source>
        <dbReference type="PROSITE" id="PS51208"/>
    </source>
</evidence>
<feature type="domain" description="Autotransporter" evidence="3">
    <location>
        <begin position="716"/>
        <end position="999"/>
    </location>
</feature>
<evidence type="ECO:0000256" key="1">
    <source>
        <dbReference type="SAM" id="MobiDB-lite"/>
    </source>
</evidence>
<feature type="compositionally biased region" description="Acidic residues" evidence="1">
    <location>
        <begin position="660"/>
        <end position="672"/>
    </location>
</feature>
<dbReference type="InterPro" id="IPR005546">
    <property type="entry name" value="Autotransporte_beta"/>
</dbReference>
<dbReference type="InterPro" id="IPR050909">
    <property type="entry name" value="Bact_Autotransporter_VF"/>
</dbReference>
<dbReference type="KEGG" id="lri:NCTC12151_02085"/>
<gene>
    <name evidence="4" type="primary">icsA_12</name>
    <name evidence="4" type="ORF">NCTC12151_02085</name>
</gene>
<organism evidence="4 5">
    <name type="scientific">Leminorella richardii</name>
    <dbReference type="NCBI Taxonomy" id="158841"/>
    <lineage>
        <taxon>Bacteria</taxon>
        <taxon>Pseudomonadati</taxon>
        <taxon>Pseudomonadota</taxon>
        <taxon>Gammaproteobacteria</taxon>
        <taxon>Enterobacterales</taxon>
        <taxon>Budviciaceae</taxon>
        <taxon>Leminorella</taxon>
    </lineage>
</organism>
<dbReference type="PANTHER" id="PTHR12338">
    <property type="entry name" value="AUTOTRANSPORTER"/>
    <property type="match status" value="1"/>
</dbReference>
<keyword evidence="5" id="KW-1185">Reference proteome</keyword>
<feature type="signal peptide" evidence="2">
    <location>
        <begin position="1"/>
        <end position="47"/>
    </location>
</feature>
<dbReference type="Proteomes" id="UP000249005">
    <property type="component" value="Chromosome 1"/>
</dbReference>
<dbReference type="EMBL" id="LS483470">
    <property type="protein sequence ID" value="SQI41458.1"/>
    <property type="molecule type" value="Genomic_DNA"/>
</dbReference>
<accession>A0A2X4V020</accession>
<dbReference type="Gene3D" id="2.160.20.20">
    <property type="match status" value="1"/>
</dbReference>
<dbReference type="CDD" id="cd01344">
    <property type="entry name" value="PL2_Passenger_AT"/>
    <property type="match status" value="1"/>
</dbReference>
<dbReference type="InterPro" id="IPR036709">
    <property type="entry name" value="Autotransporte_beta_dom_sf"/>
</dbReference>
<name>A0A2X4V020_9GAMM</name>
<dbReference type="SUPFAM" id="SSF103515">
    <property type="entry name" value="Autotransporter"/>
    <property type="match status" value="1"/>
</dbReference>
<reference evidence="4 5" key="1">
    <citation type="submission" date="2018-06" db="EMBL/GenBank/DDBJ databases">
        <authorList>
            <consortium name="Pathogen Informatics"/>
            <person name="Doyle S."/>
        </authorList>
    </citation>
    <scope>NUCLEOTIDE SEQUENCE [LARGE SCALE GENOMIC DNA]</scope>
    <source>
        <strain evidence="4 5">NCTC12151</strain>
    </source>
</reference>
<dbReference type="InterPro" id="IPR043990">
    <property type="entry name" value="AC_1"/>
</dbReference>
<evidence type="ECO:0000313" key="5">
    <source>
        <dbReference type="Proteomes" id="UP000249005"/>
    </source>
</evidence>
<dbReference type="Pfam" id="PF18883">
    <property type="entry name" value="AC_1"/>
    <property type="match status" value="1"/>
</dbReference>
<dbReference type="InterPro" id="IPR012332">
    <property type="entry name" value="Autotransporter_pectin_lyase_C"/>
</dbReference>
<feature type="region of interest" description="Disordered" evidence="1">
    <location>
        <begin position="651"/>
        <end position="675"/>
    </location>
</feature>
<dbReference type="GO" id="GO:0019867">
    <property type="term" value="C:outer membrane"/>
    <property type="evidence" value="ECO:0007669"/>
    <property type="project" value="InterPro"/>
</dbReference>
<dbReference type="OrthoDB" id="6053567at2"/>
<feature type="chain" id="PRO_5015904432" evidence="2">
    <location>
        <begin position="48"/>
        <end position="999"/>
    </location>
</feature>